<proteinExistence type="predicted"/>
<keyword evidence="3" id="KW-1185">Reference proteome</keyword>
<accession>A0A5J6G7K4</accession>
<organism evidence="2 3">
    <name type="scientific">Streptomyces kanamyceticus</name>
    <dbReference type="NCBI Taxonomy" id="1967"/>
    <lineage>
        <taxon>Bacteria</taxon>
        <taxon>Bacillati</taxon>
        <taxon>Actinomycetota</taxon>
        <taxon>Actinomycetes</taxon>
        <taxon>Kitasatosporales</taxon>
        <taxon>Streptomycetaceae</taxon>
        <taxon>Streptomyces</taxon>
    </lineage>
</organism>
<reference evidence="2 3" key="1">
    <citation type="submission" date="2017-09" db="EMBL/GenBank/DDBJ databases">
        <authorList>
            <person name="Lee N."/>
            <person name="Cho B.-K."/>
        </authorList>
    </citation>
    <scope>NUCLEOTIDE SEQUENCE [LARGE SCALE GENOMIC DNA]</scope>
    <source>
        <strain evidence="2 3">ATCC 12853</strain>
    </source>
</reference>
<evidence type="ECO:0000256" key="1">
    <source>
        <dbReference type="SAM" id="MobiDB-lite"/>
    </source>
</evidence>
<evidence type="ECO:0000313" key="2">
    <source>
        <dbReference type="EMBL" id="QEU89908.1"/>
    </source>
</evidence>
<dbReference type="Proteomes" id="UP000325529">
    <property type="component" value="Chromosome"/>
</dbReference>
<dbReference type="AlphaFoldDB" id="A0A5J6G7K4"/>
<dbReference type="EMBL" id="CP023699">
    <property type="protein sequence ID" value="QEU89908.1"/>
    <property type="molecule type" value="Genomic_DNA"/>
</dbReference>
<protein>
    <submittedName>
        <fullName evidence="2">Uncharacterized protein</fullName>
    </submittedName>
</protein>
<dbReference type="Gene3D" id="3.90.180.10">
    <property type="entry name" value="Medium-chain alcohol dehydrogenases, catalytic domain"/>
    <property type="match status" value="1"/>
</dbReference>
<gene>
    <name evidence="2" type="ORF">CP970_02355</name>
</gene>
<dbReference type="RefSeq" id="WP_055545418.1">
    <property type="nucleotide sequence ID" value="NZ_CP023699.1"/>
</dbReference>
<feature type="region of interest" description="Disordered" evidence="1">
    <location>
        <begin position="102"/>
        <end position="123"/>
    </location>
</feature>
<dbReference type="KEGG" id="ska:CP970_02355"/>
<name>A0A5J6G7K4_STRKN</name>
<evidence type="ECO:0000313" key="3">
    <source>
        <dbReference type="Proteomes" id="UP000325529"/>
    </source>
</evidence>
<sequence length="123" mass="13207">MRDFESCQGAVVLADEMELCVGKRSQDKRSERVAHVLDVPPSEPVPGEVPGVRKVSSVDGGTMWSESFQPFPTLAFLARYGRTGFVRRTGHAVVEPDIVFQQSGRATSGAHGPMPQVPAGGAR</sequence>